<gene>
    <name evidence="1" type="ORF">PCAR00345_LOCUS7587</name>
</gene>
<organism evidence="1">
    <name type="scientific">Chrysotila carterae</name>
    <name type="common">Marine alga</name>
    <name type="synonym">Syracosphaera carterae</name>
    <dbReference type="NCBI Taxonomy" id="13221"/>
    <lineage>
        <taxon>Eukaryota</taxon>
        <taxon>Haptista</taxon>
        <taxon>Haptophyta</taxon>
        <taxon>Prymnesiophyceae</taxon>
        <taxon>Isochrysidales</taxon>
        <taxon>Isochrysidaceae</taxon>
        <taxon>Chrysotila</taxon>
    </lineage>
</organism>
<reference evidence="1" key="1">
    <citation type="submission" date="2021-01" db="EMBL/GenBank/DDBJ databases">
        <authorList>
            <person name="Corre E."/>
            <person name="Pelletier E."/>
            <person name="Niang G."/>
            <person name="Scheremetjew M."/>
            <person name="Finn R."/>
            <person name="Kale V."/>
            <person name="Holt S."/>
            <person name="Cochrane G."/>
            <person name="Meng A."/>
            <person name="Brown T."/>
            <person name="Cohen L."/>
        </authorList>
    </citation>
    <scope>NUCLEOTIDE SEQUENCE</scope>
    <source>
        <strain evidence="1">CCMP645</strain>
    </source>
</reference>
<accession>A0A7S4EV41</accession>
<evidence type="ECO:0000313" key="1">
    <source>
        <dbReference type="EMBL" id="CAE0755000.1"/>
    </source>
</evidence>
<sequence>MVLGQSNGNQMELAQSVFSNHALSREALEELDLELVQRGEAPMYVAGPAVMLTADLRLVLAKTGDSVDGKDLFQLVQLADADGRGTMSWPDLERVLLLRRERLEKEQRESLVTAAYLALGGTQDKEANVRSAALFEIAEDFIGPEQAAAALREVAAHKEKAVEELKAMGGSLDEEEEGELRDLGQLSFSELHAYVEKFQA</sequence>
<name>A0A7S4EV41_CHRCT</name>
<dbReference type="AlphaFoldDB" id="A0A7S4EV41"/>
<dbReference type="EMBL" id="HBIZ01012617">
    <property type="protein sequence ID" value="CAE0755000.1"/>
    <property type="molecule type" value="Transcribed_RNA"/>
</dbReference>
<proteinExistence type="predicted"/>
<protein>
    <recommendedName>
        <fullName evidence="2">EF-hand domain-containing protein</fullName>
    </recommendedName>
</protein>
<evidence type="ECO:0008006" key="2">
    <source>
        <dbReference type="Google" id="ProtNLM"/>
    </source>
</evidence>